<dbReference type="SMART" id="SM00175">
    <property type="entry name" value="RAB"/>
    <property type="match status" value="1"/>
</dbReference>
<dbReference type="GO" id="GO:0005886">
    <property type="term" value="C:plasma membrane"/>
    <property type="evidence" value="ECO:0007669"/>
    <property type="project" value="UniProtKB-SubCell"/>
</dbReference>
<evidence type="ECO:0000256" key="9">
    <source>
        <dbReference type="ARBA" id="ARBA00023289"/>
    </source>
</evidence>
<dbReference type="Pfam" id="PF00071">
    <property type="entry name" value="Ras"/>
    <property type="match status" value="1"/>
</dbReference>
<dbReference type="PROSITE" id="PS51419">
    <property type="entry name" value="RAB"/>
    <property type="match status" value="1"/>
</dbReference>
<dbReference type="InterPro" id="IPR001806">
    <property type="entry name" value="Small_GTPase"/>
</dbReference>
<dbReference type="InterPro" id="IPR027417">
    <property type="entry name" value="P-loop_NTPase"/>
</dbReference>
<keyword evidence="3" id="KW-1003">Cell membrane</keyword>
<evidence type="ECO:0000256" key="1">
    <source>
        <dbReference type="ARBA" id="ARBA00004342"/>
    </source>
</evidence>
<dbReference type="PROSITE" id="PS51420">
    <property type="entry name" value="RHO"/>
    <property type="match status" value="1"/>
</dbReference>
<dbReference type="SMART" id="SM00174">
    <property type="entry name" value="RHO"/>
    <property type="match status" value="1"/>
</dbReference>
<dbReference type="GO" id="GO:0005525">
    <property type="term" value="F:GTP binding"/>
    <property type="evidence" value="ECO:0007669"/>
    <property type="project" value="UniProtKB-KW"/>
</dbReference>
<dbReference type="InterPro" id="IPR003578">
    <property type="entry name" value="Small_GTPase_Rho"/>
</dbReference>
<evidence type="ECO:0000256" key="8">
    <source>
        <dbReference type="ARBA" id="ARBA00023288"/>
    </source>
</evidence>
<evidence type="ECO:0000256" key="6">
    <source>
        <dbReference type="ARBA" id="ARBA00023134"/>
    </source>
</evidence>
<dbReference type="PROSITE" id="PS51421">
    <property type="entry name" value="RAS"/>
    <property type="match status" value="1"/>
</dbReference>
<name>A0A914EPJ2_9BILA</name>
<evidence type="ECO:0000313" key="11">
    <source>
        <dbReference type="WBParaSite" id="ACRNAN_scaffold9771.g23479.t1"/>
    </source>
</evidence>
<comment type="subcellular location">
    <subcellularLocation>
        <location evidence="1">Cell membrane</location>
        <topology evidence="1">Lipid-anchor</topology>
        <orientation evidence="1">Cytoplasmic side</orientation>
    </subcellularLocation>
</comment>
<dbReference type="NCBIfam" id="TIGR00231">
    <property type="entry name" value="small_GTP"/>
    <property type="match status" value="1"/>
</dbReference>
<evidence type="ECO:0000256" key="3">
    <source>
        <dbReference type="ARBA" id="ARBA00022475"/>
    </source>
</evidence>
<dbReference type="AlphaFoldDB" id="A0A914EPJ2"/>
<dbReference type="InterPro" id="IPR005225">
    <property type="entry name" value="Small_GTP-bd"/>
</dbReference>
<keyword evidence="6" id="KW-0342">GTP-binding</keyword>
<organism evidence="10 11">
    <name type="scientific">Acrobeloides nanus</name>
    <dbReference type="NCBI Taxonomy" id="290746"/>
    <lineage>
        <taxon>Eukaryota</taxon>
        <taxon>Metazoa</taxon>
        <taxon>Ecdysozoa</taxon>
        <taxon>Nematoda</taxon>
        <taxon>Chromadorea</taxon>
        <taxon>Rhabditida</taxon>
        <taxon>Tylenchina</taxon>
        <taxon>Cephalobomorpha</taxon>
        <taxon>Cephaloboidea</taxon>
        <taxon>Cephalobidae</taxon>
        <taxon>Acrobeloides</taxon>
    </lineage>
</organism>
<protein>
    <submittedName>
        <fullName evidence="11">Uncharacterized protein</fullName>
    </submittedName>
</protein>
<evidence type="ECO:0000256" key="5">
    <source>
        <dbReference type="ARBA" id="ARBA00022741"/>
    </source>
</evidence>
<dbReference type="SUPFAM" id="SSF52540">
    <property type="entry name" value="P-loop containing nucleoside triphosphate hydrolases"/>
    <property type="match status" value="1"/>
</dbReference>
<dbReference type="PANTHER" id="PTHR24072">
    <property type="entry name" value="RHO FAMILY GTPASE"/>
    <property type="match status" value="1"/>
</dbReference>
<keyword evidence="5" id="KW-0547">Nucleotide-binding</keyword>
<dbReference type="Gene3D" id="3.40.50.300">
    <property type="entry name" value="P-loop containing nucleotide triphosphate hydrolases"/>
    <property type="match status" value="1"/>
</dbReference>
<accession>A0A914EPJ2</accession>
<dbReference type="Proteomes" id="UP000887540">
    <property type="component" value="Unplaced"/>
</dbReference>
<keyword evidence="9" id="KW-0636">Prenylation</keyword>
<keyword evidence="8" id="KW-0449">Lipoprotein</keyword>
<dbReference type="SMART" id="SM00173">
    <property type="entry name" value="RAS"/>
    <property type="match status" value="1"/>
</dbReference>
<evidence type="ECO:0000256" key="2">
    <source>
        <dbReference type="ARBA" id="ARBA00010142"/>
    </source>
</evidence>
<sequence>MAISLKFVSVGDGAVGKSCSLAVFTTGQFPDAYAPTVFENYTADIEVDGKQVKLGLFYTAGQEEYDRLRPLSYPNSDVILMFFSIDSPISLDNIIEKWKPELHHHLPNVPIILIGNKKDLRNDPQTIRDLASYNREPVKPEQGRAIAKQIGAYAYLECSAKTKEGIREVFERATQAAFQQKKRKKSKCSIL</sequence>
<keyword evidence="7" id="KW-0472">Membrane</keyword>
<dbReference type="FunFam" id="3.40.50.300:FF:000983">
    <property type="entry name" value="Rho family GTPase"/>
    <property type="match status" value="1"/>
</dbReference>
<dbReference type="GO" id="GO:0003924">
    <property type="term" value="F:GTPase activity"/>
    <property type="evidence" value="ECO:0007669"/>
    <property type="project" value="InterPro"/>
</dbReference>
<evidence type="ECO:0000313" key="10">
    <source>
        <dbReference type="Proteomes" id="UP000887540"/>
    </source>
</evidence>
<keyword evidence="10" id="KW-1185">Reference proteome</keyword>
<evidence type="ECO:0000256" key="7">
    <source>
        <dbReference type="ARBA" id="ARBA00023136"/>
    </source>
</evidence>
<dbReference type="GO" id="GO:0007264">
    <property type="term" value="P:small GTPase-mediated signal transduction"/>
    <property type="evidence" value="ECO:0007669"/>
    <property type="project" value="InterPro"/>
</dbReference>
<proteinExistence type="inferred from homology"/>
<evidence type="ECO:0000256" key="4">
    <source>
        <dbReference type="ARBA" id="ARBA00022481"/>
    </source>
</evidence>
<keyword evidence="4" id="KW-0488">Methylation</keyword>
<reference evidence="11" key="1">
    <citation type="submission" date="2022-11" db="UniProtKB">
        <authorList>
            <consortium name="WormBaseParasite"/>
        </authorList>
    </citation>
    <scope>IDENTIFICATION</scope>
</reference>
<comment type="similarity">
    <text evidence="2">Belongs to the small GTPase superfamily. Rho family.</text>
</comment>
<dbReference type="PRINTS" id="PR00449">
    <property type="entry name" value="RASTRNSFRMNG"/>
</dbReference>
<dbReference type="WBParaSite" id="ACRNAN_scaffold9771.g23479.t1">
    <property type="protein sequence ID" value="ACRNAN_scaffold9771.g23479.t1"/>
    <property type="gene ID" value="ACRNAN_scaffold9771.g23479"/>
</dbReference>